<evidence type="ECO:0000256" key="1">
    <source>
        <dbReference type="SAM" id="Coils"/>
    </source>
</evidence>
<keyword evidence="1" id="KW-0175">Coiled coil</keyword>
<dbReference type="PANTHER" id="PTHR43681:SF1">
    <property type="entry name" value="SARCALUMENIN"/>
    <property type="match status" value="1"/>
</dbReference>
<sequence length="711" mass="76699">MAEYDVLRQVILSLLARITEAAEERGTAGETTDRLYGARERLASGRLSVVVCGEFKRGKSSLLNALLEQPNLLPVDMFFTTRLVTTVAYGDQERIHVTLAGNEAGAEASGSGLDGGPGNRPAAGQTAPPAAPAPPERRRIERAQIGSYAAQGTTHPDAERALLLEIELPDPRLASGLVLVDTPGVGGVYHDHTLATQQYLPTADAVLFVSSAQEPLSDSEVGFLAQAAHAVGAADRPDAMMFALTHIDLVPDVDDFLAGVRARIAEVTGKPVAAIEVLPISSTAKITGLVTGNRDLLHRSGFARLEAAVWSRLARHRAKVLLGGALSELESAVHVLLSPLRAEEQAQRETGRARVESLEREMERESARLAELADGAASWRAELETELALLERKLGERGAAEFDTVWQRAEQEYLQVDRYLQEPDQLADRVNSDLGVALSAVSTWGAGQAARTQRDIAERIGLELTGSALRGLPSPPVVDLGAFGRLHRPTRRVIHRTEAEYETVTETVTLPRSPRKQAIATGIGRFLGKGFQRAAEATMDFFSAPRTETFTSRRQVRPASEWEEVVTEEVSPEVMAARRRELAVALQDARSTQAHRIGAVVERTMAEFRSEIGADMDSRITRERQRIDDTLPRLRNTLVRTEAEGALRLAELAEEQRPLAEAESQVNRLASAVGRLAGTESGEDGGSREDAGAGHFDGPGDGTGDGRGDGA</sequence>
<evidence type="ECO:0000256" key="2">
    <source>
        <dbReference type="SAM" id="MobiDB-lite"/>
    </source>
</evidence>
<proteinExistence type="predicted"/>
<protein>
    <recommendedName>
        <fullName evidence="3">Dynamin N-terminal domain-containing protein</fullName>
    </recommendedName>
</protein>
<dbReference type="InterPro" id="IPR027417">
    <property type="entry name" value="P-loop_NTPase"/>
</dbReference>
<accession>A0ABQ2E0Q7</accession>
<feature type="coiled-coil region" evidence="1">
    <location>
        <begin position="341"/>
        <end position="375"/>
    </location>
</feature>
<gene>
    <name evidence="4" type="ORF">GCM10011583_16170</name>
</gene>
<dbReference type="Pfam" id="PF00350">
    <property type="entry name" value="Dynamin_N"/>
    <property type="match status" value="1"/>
</dbReference>
<dbReference type="PANTHER" id="PTHR43681">
    <property type="entry name" value="TRANSMEMBRANE GTPASE FZO"/>
    <property type="match status" value="1"/>
</dbReference>
<dbReference type="SUPFAM" id="SSF52540">
    <property type="entry name" value="P-loop containing nucleoside triphosphate hydrolases"/>
    <property type="match status" value="1"/>
</dbReference>
<evidence type="ECO:0000313" key="4">
    <source>
        <dbReference type="EMBL" id="GGJ85287.1"/>
    </source>
</evidence>
<feature type="region of interest" description="Disordered" evidence="2">
    <location>
        <begin position="671"/>
        <end position="711"/>
    </location>
</feature>
<dbReference type="InterPro" id="IPR051943">
    <property type="entry name" value="TRAFAC_Dynamin-like_GTPase"/>
</dbReference>
<organism evidence="4 5">
    <name type="scientific">Streptomyces camponoticapitis</name>
    <dbReference type="NCBI Taxonomy" id="1616125"/>
    <lineage>
        <taxon>Bacteria</taxon>
        <taxon>Bacillati</taxon>
        <taxon>Actinomycetota</taxon>
        <taxon>Actinomycetes</taxon>
        <taxon>Kitasatosporales</taxon>
        <taxon>Streptomycetaceae</taxon>
        <taxon>Streptomyces</taxon>
    </lineage>
</organism>
<keyword evidence="5" id="KW-1185">Reference proteome</keyword>
<dbReference type="Gene3D" id="3.40.50.300">
    <property type="entry name" value="P-loop containing nucleotide triphosphate hydrolases"/>
    <property type="match status" value="1"/>
</dbReference>
<comment type="caution">
    <text evidence="4">The sequence shown here is derived from an EMBL/GenBank/DDBJ whole genome shotgun (WGS) entry which is preliminary data.</text>
</comment>
<dbReference type="RefSeq" id="WP_189106637.1">
    <property type="nucleotide sequence ID" value="NZ_BMMV01000004.1"/>
</dbReference>
<feature type="domain" description="Dynamin N-terminal" evidence="3">
    <location>
        <begin position="49"/>
        <end position="229"/>
    </location>
</feature>
<dbReference type="EMBL" id="BMMV01000004">
    <property type="protein sequence ID" value="GGJ85287.1"/>
    <property type="molecule type" value="Genomic_DNA"/>
</dbReference>
<evidence type="ECO:0000313" key="5">
    <source>
        <dbReference type="Proteomes" id="UP000660265"/>
    </source>
</evidence>
<name>A0ABQ2E0Q7_9ACTN</name>
<reference evidence="5" key="1">
    <citation type="journal article" date="2019" name="Int. J. Syst. Evol. Microbiol.">
        <title>The Global Catalogue of Microorganisms (GCM) 10K type strain sequencing project: providing services to taxonomists for standard genome sequencing and annotation.</title>
        <authorList>
            <consortium name="The Broad Institute Genomics Platform"/>
            <consortium name="The Broad Institute Genome Sequencing Center for Infectious Disease"/>
            <person name="Wu L."/>
            <person name="Ma J."/>
        </authorList>
    </citation>
    <scope>NUCLEOTIDE SEQUENCE [LARGE SCALE GENOMIC DNA]</scope>
    <source>
        <strain evidence="5">CGMCC 4.7275</strain>
    </source>
</reference>
<dbReference type="InterPro" id="IPR045063">
    <property type="entry name" value="Dynamin_N"/>
</dbReference>
<feature type="region of interest" description="Disordered" evidence="2">
    <location>
        <begin position="105"/>
        <end position="137"/>
    </location>
</feature>
<dbReference type="Proteomes" id="UP000660265">
    <property type="component" value="Unassembled WGS sequence"/>
</dbReference>
<evidence type="ECO:0000259" key="3">
    <source>
        <dbReference type="Pfam" id="PF00350"/>
    </source>
</evidence>